<evidence type="ECO:0000259" key="2">
    <source>
        <dbReference type="Pfam" id="PF13400"/>
    </source>
</evidence>
<keyword evidence="1" id="KW-1133">Transmembrane helix</keyword>
<proteinExistence type="predicted"/>
<dbReference type="EMBL" id="AP023287">
    <property type="protein sequence ID" value="BCI55536.1"/>
    <property type="molecule type" value="Genomic_DNA"/>
</dbReference>
<dbReference type="AlphaFoldDB" id="A0A6S6PC25"/>
<reference evidence="3 4" key="1">
    <citation type="submission" date="2020-07" db="EMBL/GenBank/DDBJ databases">
        <title>Complete genome sequence of Mycolicibacterium litorale like strain isolated from cardiac implantable electronic device infection.</title>
        <authorList>
            <person name="Fukano H."/>
            <person name="Miyama H."/>
            <person name="Hoshino Y."/>
        </authorList>
    </citation>
    <scope>NUCLEOTIDE SEQUENCE [LARGE SCALE GENOMIC DNA]</scope>
    <source>
        <strain evidence="3 4">NIIDNTM18</strain>
    </source>
</reference>
<evidence type="ECO:0000313" key="3">
    <source>
        <dbReference type="EMBL" id="BCI55536.1"/>
    </source>
</evidence>
<keyword evidence="1" id="KW-0472">Membrane</keyword>
<keyword evidence="1" id="KW-0812">Transmembrane</keyword>
<organism evidence="3 4">
    <name type="scientific">Mycolicibacterium litorale</name>
    <dbReference type="NCBI Taxonomy" id="758802"/>
    <lineage>
        <taxon>Bacteria</taxon>
        <taxon>Bacillati</taxon>
        <taxon>Actinomycetota</taxon>
        <taxon>Actinomycetes</taxon>
        <taxon>Mycobacteriales</taxon>
        <taxon>Mycobacteriaceae</taxon>
        <taxon>Mycolicibacterium</taxon>
    </lineage>
</organism>
<evidence type="ECO:0000313" key="4">
    <source>
        <dbReference type="Proteomes" id="UP000515734"/>
    </source>
</evidence>
<evidence type="ECO:0000256" key="1">
    <source>
        <dbReference type="SAM" id="Phobius"/>
    </source>
</evidence>
<dbReference type="InterPro" id="IPR028087">
    <property type="entry name" value="Tad_N"/>
</dbReference>
<dbReference type="NCBIfam" id="TIGR03816">
    <property type="entry name" value="tadE_like_DECH"/>
    <property type="match status" value="1"/>
</dbReference>
<feature type="transmembrane region" description="Helical" evidence="1">
    <location>
        <begin position="6"/>
        <end position="29"/>
    </location>
</feature>
<sequence>MSDERGAASITAVAALAVLIAVTGGLMHVGSAVIARHRAQAAADLGALAAAGRIASGAETACRKATTVAESMGTSLTDCTVDGLEVVVHVEAAIGLAGWRFGPAHAAARGGPALLR</sequence>
<accession>A0A6S6PC25</accession>
<dbReference type="RefSeq" id="WP_185293237.1">
    <property type="nucleotide sequence ID" value="NZ_AP023287.1"/>
</dbReference>
<dbReference type="InterPro" id="IPR021202">
    <property type="entry name" value="Rv3654c-like"/>
</dbReference>
<feature type="domain" description="Putative Flp pilus-assembly TadG-like N-terminal" evidence="2">
    <location>
        <begin position="6"/>
        <end position="52"/>
    </location>
</feature>
<name>A0A6S6PC25_9MYCO</name>
<dbReference type="Pfam" id="PF13400">
    <property type="entry name" value="Tad"/>
    <property type="match status" value="1"/>
</dbReference>
<gene>
    <name evidence="3" type="ORF">NIIDNTM18_48140</name>
</gene>
<dbReference type="Proteomes" id="UP000515734">
    <property type="component" value="Chromosome"/>
</dbReference>
<protein>
    <recommendedName>
        <fullName evidence="2">Putative Flp pilus-assembly TadG-like N-terminal domain-containing protein</fullName>
    </recommendedName>
</protein>